<sequence>MADEILSREEWIRVMEKRLESKDFEVLSYKLNPHNSTGGFLGDHSTADITVRLHKPRKCEKVFHFFVKAEPKVEPGKESVTELFKAYKKEGGHLGVPLR</sequence>
<keyword evidence="2" id="KW-1185">Reference proteome</keyword>
<reference evidence="1 2" key="1">
    <citation type="submission" date="2024-03" db="EMBL/GenBank/DDBJ databases">
        <title>The genome assembly and annotation of the cricket Gryllus longicercus Weissman &amp; Gray.</title>
        <authorList>
            <person name="Szrajer S."/>
            <person name="Gray D."/>
            <person name="Ylla G."/>
        </authorList>
    </citation>
    <scope>NUCLEOTIDE SEQUENCE [LARGE SCALE GENOMIC DNA]</scope>
    <source>
        <strain evidence="1">DAG 2021-001</strain>
        <tissue evidence="1">Whole body minus gut</tissue>
    </source>
</reference>
<evidence type="ECO:0000313" key="2">
    <source>
        <dbReference type="Proteomes" id="UP001378592"/>
    </source>
</evidence>
<accession>A0AAN9VWB5</accession>
<gene>
    <name evidence="1" type="ORF">R5R35_002812</name>
</gene>
<evidence type="ECO:0000313" key="1">
    <source>
        <dbReference type="EMBL" id="KAK7867887.1"/>
    </source>
</evidence>
<dbReference type="Proteomes" id="UP001378592">
    <property type="component" value="Unassembled WGS sequence"/>
</dbReference>
<name>A0AAN9VWB5_9ORTH</name>
<dbReference type="AlphaFoldDB" id="A0AAN9VWB5"/>
<comment type="caution">
    <text evidence="1">The sequence shown here is derived from an EMBL/GenBank/DDBJ whole genome shotgun (WGS) entry which is preliminary data.</text>
</comment>
<proteinExistence type="predicted"/>
<protein>
    <submittedName>
        <fullName evidence="1">Uncharacterized protein</fullName>
    </submittedName>
</protein>
<organism evidence="1 2">
    <name type="scientific">Gryllus longicercus</name>
    <dbReference type="NCBI Taxonomy" id="2509291"/>
    <lineage>
        <taxon>Eukaryota</taxon>
        <taxon>Metazoa</taxon>
        <taxon>Ecdysozoa</taxon>
        <taxon>Arthropoda</taxon>
        <taxon>Hexapoda</taxon>
        <taxon>Insecta</taxon>
        <taxon>Pterygota</taxon>
        <taxon>Neoptera</taxon>
        <taxon>Polyneoptera</taxon>
        <taxon>Orthoptera</taxon>
        <taxon>Ensifera</taxon>
        <taxon>Gryllidea</taxon>
        <taxon>Grylloidea</taxon>
        <taxon>Gryllidae</taxon>
        <taxon>Gryllinae</taxon>
        <taxon>Gryllus</taxon>
    </lineage>
</organism>
<dbReference type="EMBL" id="JAZDUA010000106">
    <property type="protein sequence ID" value="KAK7867887.1"/>
    <property type="molecule type" value="Genomic_DNA"/>
</dbReference>